<dbReference type="RefSeq" id="WP_136527857.1">
    <property type="nucleotide sequence ID" value="NZ_STGX01000001.1"/>
</dbReference>
<dbReference type="GO" id="GO:0005886">
    <property type="term" value="C:plasma membrane"/>
    <property type="evidence" value="ECO:0007669"/>
    <property type="project" value="UniProtKB-SubCell"/>
</dbReference>
<feature type="transmembrane region" description="Helical" evidence="9">
    <location>
        <begin position="63"/>
        <end position="85"/>
    </location>
</feature>
<evidence type="ECO:0000313" key="11">
    <source>
        <dbReference type="Proteomes" id="UP000305792"/>
    </source>
</evidence>
<evidence type="ECO:0000313" key="10">
    <source>
        <dbReference type="EMBL" id="THV32083.1"/>
    </source>
</evidence>
<evidence type="ECO:0000256" key="7">
    <source>
        <dbReference type="ARBA" id="ARBA00023136"/>
    </source>
</evidence>
<proteinExistence type="predicted"/>
<feature type="transmembrane region" description="Helical" evidence="9">
    <location>
        <begin position="222"/>
        <end position="243"/>
    </location>
</feature>
<comment type="subcellular location">
    <subcellularLocation>
        <location evidence="1">Cell membrane</location>
        <topology evidence="1">Multi-pass membrane protein</topology>
    </subcellularLocation>
</comment>
<reference evidence="10 11" key="1">
    <citation type="journal article" date="2018" name="Int. J. Syst. Evol. Microbiol.">
        <title>Glycomyces paridis sp. nov., isolated from the medicinal plant Paris polyphylla.</title>
        <authorList>
            <person name="Fang X.M."/>
            <person name="Bai J.L."/>
            <person name="Su J."/>
            <person name="Zhao L.L."/>
            <person name="Liu H.Y."/>
            <person name="Ma B.P."/>
            <person name="Zhang Y.Q."/>
            <person name="Yu L.Y."/>
        </authorList>
    </citation>
    <scope>NUCLEOTIDE SEQUENCE [LARGE SCALE GENOMIC DNA]</scope>
    <source>
        <strain evidence="10 11">CPCC 204357</strain>
    </source>
</reference>
<dbReference type="InterPro" id="IPR001851">
    <property type="entry name" value="ABC_transp_permease"/>
</dbReference>
<feature type="transmembrane region" description="Helical" evidence="9">
    <location>
        <begin position="20"/>
        <end position="42"/>
    </location>
</feature>
<evidence type="ECO:0000256" key="9">
    <source>
        <dbReference type="SAM" id="Phobius"/>
    </source>
</evidence>
<keyword evidence="7 9" id="KW-0472">Membrane</keyword>
<keyword evidence="2" id="KW-0813">Transport</keyword>
<feature type="transmembrane region" description="Helical" evidence="9">
    <location>
        <begin position="97"/>
        <end position="118"/>
    </location>
</feature>
<evidence type="ECO:0000256" key="3">
    <source>
        <dbReference type="ARBA" id="ARBA00022475"/>
    </source>
</evidence>
<feature type="transmembrane region" description="Helical" evidence="9">
    <location>
        <begin position="174"/>
        <end position="192"/>
    </location>
</feature>
<comment type="caution">
    <text evidence="10">The sequence shown here is derived from an EMBL/GenBank/DDBJ whole genome shotgun (WGS) entry which is preliminary data.</text>
</comment>
<organism evidence="10 11">
    <name type="scientific">Glycomyces paridis</name>
    <dbReference type="NCBI Taxonomy" id="2126555"/>
    <lineage>
        <taxon>Bacteria</taxon>
        <taxon>Bacillati</taxon>
        <taxon>Actinomycetota</taxon>
        <taxon>Actinomycetes</taxon>
        <taxon>Glycomycetales</taxon>
        <taxon>Glycomycetaceae</taxon>
        <taxon>Glycomyces</taxon>
    </lineage>
</organism>
<feature type="transmembrane region" description="Helical" evidence="9">
    <location>
        <begin position="127"/>
        <end position="145"/>
    </location>
</feature>
<name>A0A4S8PMI1_9ACTN</name>
<keyword evidence="11" id="KW-1185">Reference proteome</keyword>
<accession>A0A4S8PMI1</accession>
<keyword evidence="6 9" id="KW-1133">Transmembrane helix</keyword>
<evidence type="ECO:0000256" key="8">
    <source>
        <dbReference type="ARBA" id="ARBA00039381"/>
    </source>
</evidence>
<dbReference type="AlphaFoldDB" id="A0A4S8PMI1"/>
<dbReference type="CDD" id="cd06579">
    <property type="entry name" value="TM_PBP1_transp_AraH_like"/>
    <property type="match status" value="1"/>
</dbReference>
<evidence type="ECO:0000256" key="4">
    <source>
        <dbReference type="ARBA" id="ARBA00022519"/>
    </source>
</evidence>
<dbReference type="EMBL" id="STGX01000001">
    <property type="protein sequence ID" value="THV32083.1"/>
    <property type="molecule type" value="Genomic_DNA"/>
</dbReference>
<dbReference type="OrthoDB" id="6844941at2"/>
<keyword evidence="4" id="KW-0997">Cell inner membrane</keyword>
<dbReference type="Pfam" id="PF02653">
    <property type="entry name" value="BPD_transp_2"/>
    <property type="match status" value="1"/>
</dbReference>
<keyword evidence="3" id="KW-1003">Cell membrane</keyword>
<dbReference type="Proteomes" id="UP000305792">
    <property type="component" value="Unassembled WGS sequence"/>
</dbReference>
<evidence type="ECO:0000256" key="5">
    <source>
        <dbReference type="ARBA" id="ARBA00022692"/>
    </source>
</evidence>
<sequence length="338" mass="34457">MTRLRGPVDLLRWAANPTGTVFVLLAVIFAWIFVLNDAFFAGPSFMAFLKQAAPLMVLAAGQYFVIVSGNFDLSVGALVGAQVVIAARLIDGEESRTVPVLLVMVGFGLLVGLVNGLITTVLKVQSFITTLGMLLVLFGAIRLWTGGAPTGGLSESFRTAGRMGIEGVPVLGQIPWAVIIMVAVGAGAILLMRTGFGRILMASGDNERAAGLAGARVDAARIAAFLLSGLSATIAGILIGGYAGVSAQVGDGLEFTVITAVVLGGVVLGGGRGSVLAAMAGALAIEALFSLFNQMALPATLRPTVQGAIIIAAVAYAARRRARPGSTAPHVSATANPS</sequence>
<gene>
    <name evidence="10" type="ORF">E9998_01110</name>
</gene>
<dbReference type="PANTHER" id="PTHR32196">
    <property type="entry name" value="ABC TRANSPORTER PERMEASE PROTEIN YPHD-RELATED-RELATED"/>
    <property type="match status" value="1"/>
</dbReference>
<evidence type="ECO:0000256" key="6">
    <source>
        <dbReference type="ARBA" id="ARBA00022989"/>
    </source>
</evidence>
<keyword evidence="5 9" id="KW-0812">Transmembrane</keyword>
<evidence type="ECO:0000256" key="1">
    <source>
        <dbReference type="ARBA" id="ARBA00004651"/>
    </source>
</evidence>
<dbReference type="GO" id="GO:0022857">
    <property type="term" value="F:transmembrane transporter activity"/>
    <property type="evidence" value="ECO:0007669"/>
    <property type="project" value="InterPro"/>
</dbReference>
<evidence type="ECO:0000256" key="2">
    <source>
        <dbReference type="ARBA" id="ARBA00022448"/>
    </source>
</evidence>
<dbReference type="PANTHER" id="PTHR32196:SF71">
    <property type="entry name" value="AUTOINDUCER 2 IMPORT SYSTEM PERMEASE PROTEIN LSRD"/>
    <property type="match status" value="1"/>
</dbReference>
<protein>
    <recommendedName>
        <fullName evidence="8">Autoinducer 2 import system permease protein LsrD</fullName>
    </recommendedName>
</protein>
<feature type="transmembrane region" description="Helical" evidence="9">
    <location>
        <begin position="249"/>
        <end position="268"/>
    </location>
</feature>